<keyword evidence="2" id="KW-1185">Reference proteome</keyword>
<dbReference type="OrthoDB" id="10653241at2759"/>
<evidence type="ECO:0000313" key="2">
    <source>
        <dbReference type="Proteomes" id="UP000307440"/>
    </source>
</evidence>
<dbReference type="Proteomes" id="UP000307440">
    <property type="component" value="Unassembled WGS sequence"/>
</dbReference>
<sequence>MRTVPYALRLLKTDAREEFEEYDPQYIVLGEQTGIMPYRMTFPHLHTIEVEDPDTQFAIGTPLTGASIFVAVLDGMKFKAPKLYCVRIPIVACKYFKILCQPVFAPFKRVELVYDLSVRHLQGADIASWVFAPPHTIHPLENLETIVISFINGGFPRPEHPPTIFDPNTDLKKRVVMGALGTHSVHDDLLYPDVESFLADFKGALAWEKIVELARDPEMFNACPNWNRLLLDFTQLKKLQAGFVPALKQCVESLLLGVGLDKRTFPIDVEVTTIGSHIVVHTA</sequence>
<gene>
    <name evidence="1" type="ORF">FA15DRAFT_220180</name>
</gene>
<name>A0A5C3L2S2_COPMA</name>
<proteinExistence type="predicted"/>
<organism evidence="1 2">
    <name type="scientific">Coprinopsis marcescibilis</name>
    <name type="common">Agaric fungus</name>
    <name type="synonym">Psathyrella marcescibilis</name>
    <dbReference type="NCBI Taxonomy" id="230819"/>
    <lineage>
        <taxon>Eukaryota</taxon>
        <taxon>Fungi</taxon>
        <taxon>Dikarya</taxon>
        <taxon>Basidiomycota</taxon>
        <taxon>Agaricomycotina</taxon>
        <taxon>Agaricomycetes</taxon>
        <taxon>Agaricomycetidae</taxon>
        <taxon>Agaricales</taxon>
        <taxon>Agaricineae</taxon>
        <taxon>Psathyrellaceae</taxon>
        <taxon>Coprinopsis</taxon>
    </lineage>
</organism>
<dbReference type="AlphaFoldDB" id="A0A5C3L2S2"/>
<reference evidence="1 2" key="1">
    <citation type="journal article" date="2019" name="Nat. Ecol. Evol.">
        <title>Megaphylogeny resolves global patterns of mushroom evolution.</title>
        <authorList>
            <person name="Varga T."/>
            <person name="Krizsan K."/>
            <person name="Foldi C."/>
            <person name="Dima B."/>
            <person name="Sanchez-Garcia M."/>
            <person name="Sanchez-Ramirez S."/>
            <person name="Szollosi G.J."/>
            <person name="Szarkandi J.G."/>
            <person name="Papp V."/>
            <person name="Albert L."/>
            <person name="Andreopoulos W."/>
            <person name="Angelini C."/>
            <person name="Antonin V."/>
            <person name="Barry K.W."/>
            <person name="Bougher N.L."/>
            <person name="Buchanan P."/>
            <person name="Buyck B."/>
            <person name="Bense V."/>
            <person name="Catcheside P."/>
            <person name="Chovatia M."/>
            <person name="Cooper J."/>
            <person name="Damon W."/>
            <person name="Desjardin D."/>
            <person name="Finy P."/>
            <person name="Geml J."/>
            <person name="Haridas S."/>
            <person name="Hughes K."/>
            <person name="Justo A."/>
            <person name="Karasinski D."/>
            <person name="Kautmanova I."/>
            <person name="Kiss B."/>
            <person name="Kocsube S."/>
            <person name="Kotiranta H."/>
            <person name="LaButti K.M."/>
            <person name="Lechner B.E."/>
            <person name="Liimatainen K."/>
            <person name="Lipzen A."/>
            <person name="Lukacs Z."/>
            <person name="Mihaltcheva S."/>
            <person name="Morgado L.N."/>
            <person name="Niskanen T."/>
            <person name="Noordeloos M.E."/>
            <person name="Ohm R.A."/>
            <person name="Ortiz-Santana B."/>
            <person name="Ovrebo C."/>
            <person name="Racz N."/>
            <person name="Riley R."/>
            <person name="Savchenko A."/>
            <person name="Shiryaev A."/>
            <person name="Soop K."/>
            <person name="Spirin V."/>
            <person name="Szebenyi C."/>
            <person name="Tomsovsky M."/>
            <person name="Tulloss R.E."/>
            <person name="Uehling J."/>
            <person name="Grigoriev I.V."/>
            <person name="Vagvolgyi C."/>
            <person name="Papp T."/>
            <person name="Martin F.M."/>
            <person name="Miettinen O."/>
            <person name="Hibbett D.S."/>
            <person name="Nagy L.G."/>
        </authorList>
    </citation>
    <scope>NUCLEOTIDE SEQUENCE [LARGE SCALE GENOMIC DNA]</scope>
    <source>
        <strain evidence="1 2">CBS 121175</strain>
    </source>
</reference>
<accession>A0A5C3L2S2</accession>
<dbReference type="EMBL" id="ML210166">
    <property type="protein sequence ID" value="TFK27284.1"/>
    <property type="molecule type" value="Genomic_DNA"/>
</dbReference>
<evidence type="ECO:0000313" key="1">
    <source>
        <dbReference type="EMBL" id="TFK27284.1"/>
    </source>
</evidence>
<protein>
    <submittedName>
        <fullName evidence="1">Uncharacterized protein</fullName>
    </submittedName>
</protein>